<dbReference type="InterPro" id="IPR013373">
    <property type="entry name" value="Flagellin/pilin_N_arc"/>
</dbReference>
<dbReference type="HOGENOM" id="CLU_103618_0_0_2"/>
<dbReference type="EMBL" id="CP002117">
    <property type="protein sequence ID" value="ADN35404.1"/>
    <property type="molecule type" value="Genomic_DNA"/>
</dbReference>
<keyword evidence="1" id="KW-1133">Transmembrane helix</keyword>
<dbReference type="RefSeq" id="WP_013328582.1">
    <property type="nucleotide sequence ID" value="NC_014507.1"/>
</dbReference>
<feature type="domain" description="Archaeal Type IV pilin N-terminal" evidence="2">
    <location>
        <begin position="7"/>
        <end position="80"/>
    </location>
</feature>
<dbReference type="InterPro" id="IPR012859">
    <property type="entry name" value="Pilin_N_archaeal"/>
</dbReference>
<sequence length="180" mass="19467" precursor="true">MRSDIDSGVSPVVGVMLMLVVTIVIAAVVSAFAGGLTGETSKSPQIALSGEYSQAGGLVFYNDGGDVLTTEYVSVRLRSSEQIANSANNHIFTIERQNISNVDGDSWHEKVLSFQPGDSAFVTAENMSGSVLQPQYWDYKESTRKYCFDNVSNIGKTITLELYDSLTGKIIAKSNLIIEP</sequence>
<accession>E1RI19</accession>
<dbReference type="KEGG" id="mpi:Mpet_0630"/>
<keyword evidence="1" id="KW-0812">Transmembrane</keyword>
<dbReference type="AlphaFoldDB" id="E1RI19"/>
<evidence type="ECO:0000313" key="4">
    <source>
        <dbReference type="Proteomes" id="UP000006565"/>
    </source>
</evidence>
<organism evidence="3 4">
    <name type="scientific">Methanolacinia petrolearia (strain DSM 11571 / OCM 486 / SEBR 4847)</name>
    <name type="common">Methanoplanus petrolearius</name>
    <dbReference type="NCBI Taxonomy" id="679926"/>
    <lineage>
        <taxon>Archaea</taxon>
        <taxon>Methanobacteriati</taxon>
        <taxon>Methanobacteriota</taxon>
        <taxon>Stenosarchaea group</taxon>
        <taxon>Methanomicrobia</taxon>
        <taxon>Methanomicrobiales</taxon>
        <taxon>Methanomicrobiaceae</taxon>
        <taxon>Methanolacinia</taxon>
    </lineage>
</organism>
<gene>
    <name evidence="3" type="ordered locus">Mpet_0630</name>
</gene>
<evidence type="ECO:0000313" key="3">
    <source>
        <dbReference type="EMBL" id="ADN35404.1"/>
    </source>
</evidence>
<dbReference type="NCBIfam" id="TIGR02537">
    <property type="entry name" value="arch_flag_Nterm"/>
    <property type="match status" value="1"/>
</dbReference>
<dbReference type="Pfam" id="PF07790">
    <property type="entry name" value="Pilin_N"/>
    <property type="match status" value="1"/>
</dbReference>
<proteinExistence type="predicted"/>
<evidence type="ECO:0000256" key="1">
    <source>
        <dbReference type="SAM" id="Phobius"/>
    </source>
</evidence>
<evidence type="ECO:0000259" key="2">
    <source>
        <dbReference type="Pfam" id="PF07790"/>
    </source>
</evidence>
<keyword evidence="4" id="KW-1185">Reference proteome</keyword>
<name>E1RI19_METP4</name>
<keyword evidence="1" id="KW-0472">Membrane</keyword>
<dbReference type="GeneID" id="58788799"/>
<reference evidence="3 4" key="1">
    <citation type="journal article" date="2010" name="Stand. Genomic Sci.">
        <title>Complete genome sequence of Methanoplanus petrolearius type strain (SEBR 4847).</title>
        <authorList>
            <person name="Brambilla E."/>
            <person name="Djao O.D."/>
            <person name="Daligault H."/>
            <person name="Lapidus A."/>
            <person name="Lucas S."/>
            <person name="Hammon N."/>
            <person name="Nolan M."/>
            <person name="Tice H."/>
            <person name="Cheng J.F."/>
            <person name="Han C."/>
            <person name="Tapia R."/>
            <person name="Goodwin L."/>
            <person name="Pitluck S."/>
            <person name="Liolios K."/>
            <person name="Ivanova N."/>
            <person name="Mavromatis K."/>
            <person name="Mikhailova N."/>
            <person name="Pati A."/>
            <person name="Chen A."/>
            <person name="Palaniappan K."/>
            <person name="Land M."/>
            <person name="Hauser L."/>
            <person name="Chang Y.J."/>
            <person name="Jeffries C.D."/>
            <person name="Rohde M."/>
            <person name="Spring S."/>
            <person name="Sikorski J."/>
            <person name="Goker M."/>
            <person name="Woyke T."/>
            <person name="Bristow J."/>
            <person name="Eisen J.A."/>
            <person name="Markowitz V."/>
            <person name="Hugenholtz P."/>
            <person name="Kyrpides N.C."/>
            <person name="Klenk H.P."/>
        </authorList>
    </citation>
    <scope>NUCLEOTIDE SEQUENCE [LARGE SCALE GENOMIC DNA]</scope>
    <source>
        <strain evidence="4">DSM 11571 / OCM 486 / SEBR 4847</strain>
    </source>
</reference>
<dbReference type="eggNOG" id="arCOG02421">
    <property type="taxonomic scope" value="Archaea"/>
</dbReference>
<feature type="transmembrane region" description="Helical" evidence="1">
    <location>
        <begin position="12"/>
        <end position="36"/>
    </location>
</feature>
<protein>
    <recommendedName>
        <fullName evidence="2">Archaeal Type IV pilin N-terminal domain-containing protein</fullName>
    </recommendedName>
</protein>
<dbReference type="Proteomes" id="UP000006565">
    <property type="component" value="Chromosome"/>
</dbReference>